<keyword evidence="2" id="KW-1133">Transmembrane helix</keyword>
<dbReference type="eggNOG" id="ENOG5033MXV">
    <property type="taxonomic scope" value="Bacteria"/>
</dbReference>
<feature type="transmembrane region" description="Helical" evidence="2">
    <location>
        <begin position="69"/>
        <end position="92"/>
    </location>
</feature>
<keyword evidence="2" id="KW-0472">Membrane</keyword>
<protein>
    <recommendedName>
        <fullName evidence="3">DUF6542 domain-containing protein</fullName>
    </recommendedName>
</protein>
<organism evidence="4 5">
    <name type="scientific">Corynebacterium timonense</name>
    <dbReference type="NCBI Taxonomy" id="441500"/>
    <lineage>
        <taxon>Bacteria</taxon>
        <taxon>Bacillati</taxon>
        <taxon>Actinomycetota</taxon>
        <taxon>Actinomycetes</taxon>
        <taxon>Mycobacteriales</taxon>
        <taxon>Corynebacteriaceae</taxon>
        <taxon>Corynebacterium</taxon>
    </lineage>
</organism>
<dbReference type="Pfam" id="PF20177">
    <property type="entry name" value="DUF6542"/>
    <property type="match status" value="1"/>
</dbReference>
<name>A0A1H1QMD3_9CORY</name>
<feature type="transmembrane region" description="Helical" evidence="2">
    <location>
        <begin position="21"/>
        <end position="41"/>
    </location>
</feature>
<evidence type="ECO:0000256" key="2">
    <source>
        <dbReference type="SAM" id="Phobius"/>
    </source>
</evidence>
<evidence type="ECO:0000313" key="4">
    <source>
        <dbReference type="EMBL" id="SDS24069.1"/>
    </source>
</evidence>
<reference evidence="4 5" key="1">
    <citation type="submission" date="2016-10" db="EMBL/GenBank/DDBJ databases">
        <authorList>
            <person name="de Groot N.N."/>
        </authorList>
    </citation>
    <scope>NUCLEOTIDE SEQUENCE [LARGE SCALE GENOMIC DNA]</scope>
    <source>
        <strain evidence="4 5">DSM 45434</strain>
    </source>
</reference>
<feature type="transmembrane region" description="Helical" evidence="2">
    <location>
        <begin position="112"/>
        <end position="139"/>
    </location>
</feature>
<proteinExistence type="predicted"/>
<dbReference type="EMBL" id="LT629765">
    <property type="protein sequence ID" value="SDS24069.1"/>
    <property type="molecule type" value="Genomic_DNA"/>
</dbReference>
<dbReference type="Proteomes" id="UP000182237">
    <property type="component" value="Chromosome I"/>
</dbReference>
<accession>A0A1H1QMD3</accession>
<sequence length="211" mass="22943">MSHPSSRTSHAQRATFVGLPTGSGIAIIFAAVFTGALISIYMEQIGWPFLVLFAAGSVLVTTLVNVKGLFLSVVCAPLFFAAGVVGAGYAMARVSTTTEGAGISRTSLLVMIYPLAEFFPVLVAVTAGCAVIAFLRVWLMKRNNERIEQREIRDRSRAAETNRRTTHQSRRARARANAVTVEELLRRGAQPTTNDPTPRRRLGDDLYGDES</sequence>
<evidence type="ECO:0000259" key="3">
    <source>
        <dbReference type="Pfam" id="PF20177"/>
    </source>
</evidence>
<dbReference type="STRING" id="1203190.GCA_000312345_01276"/>
<dbReference type="InterPro" id="IPR046672">
    <property type="entry name" value="DUF6542"/>
</dbReference>
<dbReference type="AlphaFoldDB" id="A0A1H1QMD3"/>
<evidence type="ECO:0000256" key="1">
    <source>
        <dbReference type="SAM" id="MobiDB-lite"/>
    </source>
</evidence>
<feature type="compositionally biased region" description="Basic and acidic residues" evidence="1">
    <location>
        <begin position="152"/>
        <end position="163"/>
    </location>
</feature>
<feature type="compositionally biased region" description="Basic residues" evidence="1">
    <location>
        <begin position="164"/>
        <end position="174"/>
    </location>
</feature>
<dbReference type="RefSeq" id="WP_019194105.1">
    <property type="nucleotide sequence ID" value="NZ_LT629765.1"/>
</dbReference>
<feature type="region of interest" description="Disordered" evidence="1">
    <location>
        <begin position="152"/>
        <end position="211"/>
    </location>
</feature>
<feature type="domain" description="DUF6542" evidence="3">
    <location>
        <begin position="18"/>
        <end position="142"/>
    </location>
</feature>
<gene>
    <name evidence="4" type="ORF">SAMN04488539_1286</name>
</gene>
<keyword evidence="5" id="KW-1185">Reference proteome</keyword>
<keyword evidence="2" id="KW-0812">Transmembrane</keyword>
<feature type="transmembrane region" description="Helical" evidence="2">
    <location>
        <begin position="47"/>
        <end position="64"/>
    </location>
</feature>
<evidence type="ECO:0000313" key="5">
    <source>
        <dbReference type="Proteomes" id="UP000182237"/>
    </source>
</evidence>